<comment type="caution">
    <text evidence="2">The sequence shown here is derived from an EMBL/GenBank/DDBJ whole genome shotgun (WGS) entry which is preliminary data.</text>
</comment>
<organism evidence="2 3">
    <name type="scientific">Methylobacterium tardum</name>
    <dbReference type="NCBI Taxonomy" id="374432"/>
    <lineage>
        <taxon>Bacteria</taxon>
        <taxon>Pseudomonadati</taxon>
        <taxon>Pseudomonadota</taxon>
        <taxon>Alphaproteobacteria</taxon>
        <taxon>Hyphomicrobiales</taxon>
        <taxon>Methylobacteriaceae</taxon>
        <taxon>Methylobacterium</taxon>
    </lineage>
</organism>
<accession>A0AA37T9I6</accession>
<evidence type="ECO:0000313" key="3">
    <source>
        <dbReference type="Proteomes" id="UP001157440"/>
    </source>
</evidence>
<sequence length="58" mass="6538">MTQRAAQTEAFNRTPYDGPTPNLERLRPTEARLRAPSSILGVGFHERSEKVEFARHGS</sequence>
<evidence type="ECO:0000313" key="2">
    <source>
        <dbReference type="EMBL" id="GLS69441.1"/>
    </source>
</evidence>
<gene>
    <name evidence="2" type="ORF">GCM10007890_14540</name>
</gene>
<keyword evidence="3" id="KW-1185">Reference proteome</keyword>
<feature type="region of interest" description="Disordered" evidence="1">
    <location>
        <begin position="1"/>
        <end position="26"/>
    </location>
</feature>
<proteinExistence type="predicted"/>
<dbReference type="EMBL" id="BSPL01000011">
    <property type="protein sequence ID" value="GLS69441.1"/>
    <property type="molecule type" value="Genomic_DNA"/>
</dbReference>
<dbReference type="Proteomes" id="UP001157440">
    <property type="component" value="Unassembled WGS sequence"/>
</dbReference>
<protein>
    <submittedName>
        <fullName evidence="2">Uncharacterized protein</fullName>
    </submittedName>
</protein>
<name>A0AA37T9I6_9HYPH</name>
<reference evidence="3" key="1">
    <citation type="journal article" date="2019" name="Int. J. Syst. Evol. Microbiol.">
        <title>The Global Catalogue of Microorganisms (GCM) 10K type strain sequencing project: providing services to taxonomists for standard genome sequencing and annotation.</title>
        <authorList>
            <consortium name="The Broad Institute Genomics Platform"/>
            <consortium name="The Broad Institute Genome Sequencing Center for Infectious Disease"/>
            <person name="Wu L."/>
            <person name="Ma J."/>
        </authorList>
    </citation>
    <scope>NUCLEOTIDE SEQUENCE [LARGE SCALE GENOMIC DNA]</scope>
    <source>
        <strain evidence="3">NBRC 103632</strain>
    </source>
</reference>
<feature type="compositionally biased region" description="Polar residues" evidence="1">
    <location>
        <begin position="1"/>
        <end position="11"/>
    </location>
</feature>
<evidence type="ECO:0000256" key="1">
    <source>
        <dbReference type="SAM" id="MobiDB-lite"/>
    </source>
</evidence>
<dbReference type="AlphaFoldDB" id="A0AA37T9I6"/>